<sequence length="56" mass="6170">MRFPLYPGVSLAAGSRMARRRGDVPEDSASPLDLLFEEEARNLSQVVSPPIFPQVV</sequence>
<reference evidence="2" key="1">
    <citation type="journal article" date="2019" name="Int. J. Syst. Evol. Microbiol.">
        <title>The Global Catalogue of Microorganisms (GCM) 10K type strain sequencing project: providing services to taxonomists for standard genome sequencing and annotation.</title>
        <authorList>
            <consortium name="The Broad Institute Genomics Platform"/>
            <consortium name="The Broad Institute Genome Sequencing Center for Infectious Disease"/>
            <person name="Wu L."/>
            <person name="Ma J."/>
        </authorList>
    </citation>
    <scope>NUCLEOTIDE SEQUENCE [LARGE SCALE GENOMIC DNA]</scope>
    <source>
        <strain evidence="2">NBRC 102520</strain>
    </source>
</reference>
<evidence type="ECO:0000313" key="2">
    <source>
        <dbReference type="Proteomes" id="UP001156905"/>
    </source>
</evidence>
<dbReference type="EMBL" id="BSOW01000014">
    <property type="protein sequence ID" value="GLR87345.1"/>
    <property type="molecule type" value="Genomic_DNA"/>
</dbReference>
<evidence type="ECO:0000313" key="1">
    <source>
        <dbReference type="EMBL" id="GLR87345.1"/>
    </source>
</evidence>
<organism evidence="1 2">
    <name type="scientific">Bradyrhizobium iriomotense</name>
    <dbReference type="NCBI Taxonomy" id="441950"/>
    <lineage>
        <taxon>Bacteria</taxon>
        <taxon>Pseudomonadati</taxon>
        <taxon>Pseudomonadota</taxon>
        <taxon>Alphaproteobacteria</taxon>
        <taxon>Hyphomicrobiales</taxon>
        <taxon>Nitrobacteraceae</taxon>
        <taxon>Bradyrhizobium</taxon>
    </lineage>
</organism>
<dbReference type="Proteomes" id="UP001156905">
    <property type="component" value="Unassembled WGS sequence"/>
</dbReference>
<gene>
    <name evidence="1" type="ORF">GCM10007857_40560</name>
</gene>
<keyword evidence="2" id="KW-1185">Reference proteome</keyword>
<accession>A0ABQ6B0W2</accession>
<comment type="caution">
    <text evidence="1">The sequence shown here is derived from an EMBL/GenBank/DDBJ whole genome shotgun (WGS) entry which is preliminary data.</text>
</comment>
<dbReference type="RefSeq" id="WP_284268143.1">
    <property type="nucleotide sequence ID" value="NZ_BSOW01000014.1"/>
</dbReference>
<protein>
    <submittedName>
        <fullName evidence="1">Uncharacterized protein</fullName>
    </submittedName>
</protein>
<proteinExistence type="predicted"/>
<name>A0ABQ6B0W2_9BRAD</name>